<dbReference type="PROSITE" id="PS00717">
    <property type="entry name" value="SIGMA54_1"/>
    <property type="match status" value="1"/>
</dbReference>
<sequence>MNMHLKPGLWQQQTMKLAMTQELTQAIALLQYSTQELTEFLEAKTMENPFIQLEESEMKALHKKEKVRSQQGVSSEKEDKNWVEHLADTSQTLLDYLRMQLSLIPMGPTQKRILDFLLYNMDENGYMSITMKETALMCRCQPSEAEEVLEMIRELEPAGVGAFHLQDCLLLQLERMLDASLLVFTIVEDHFVEFAEKNWRPLAKKLNVDVKEIQAAADFIQQRLNPKPGARFQKEQANYVRPDLTVQLKKDSIEVYLLEEDMPKIIFQKDYFNELAVHKDPQLKQFMKEKQKDYLWLLKSLEQRKRTIQRVGLKIVEKQKEFFFQGPTSLQPLTMKEIADELEIHESTVSRAVRGKYMQTPYGTYELKFFFPAGLTNGSAEETASAQQVKAKITAFVTAENKRKPLSDQEISNRLKEEGLQVSRRTVAKYRDQLSIPSSSKRKRYD</sequence>
<evidence type="ECO:0000259" key="9">
    <source>
        <dbReference type="Pfam" id="PF04552"/>
    </source>
</evidence>
<evidence type="ECO:0000259" key="10">
    <source>
        <dbReference type="Pfam" id="PF04963"/>
    </source>
</evidence>
<dbReference type="PANTHER" id="PTHR32248:SF4">
    <property type="entry name" value="RNA POLYMERASE SIGMA-54 FACTOR"/>
    <property type="match status" value="1"/>
</dbReference>
<dbReference type="InterPro" id="IPR038709">
    <property type="entry name" value="RpoN_core-bd_sf"/>
</dbReference>
<dbReference type="NCBIfam" id="TIGR02395">
    <property type="entry name" value="rpoN_sigma"/>
    <property type="match status" value="1"/>
</dbReference>
<dbReference type="PRINTS" id="PR00045">
    <property type="entry name" value="SIGMA54FCT"/>
</dbReference>
<gene>
    <name evidence="11" type="primary">rpoN</name>
    <name evidence="11" type="ORF">WDJ61_15810</name>
</gene>
<dbReference type="InterPro" id="IPR007634">
    <property type="entry name" value="RNA_pol_sigma_54_DNA-bd"/>
</dbReference>
<evidence type="ECO:0000313" key="12">
    <source>
        <dbReference type="Proteomes" id="UP001387364"/>
    </source>
</evidence>
<evidence type="ECO:0000256" key="1">
    <source>
        <dbReference type="ARBA" id="ARBA00008798"/>
    </source>
</evidence>
<evidence type="ECO:0000256" key="8">
    <source>
        <dbReference type="ARBA" id="ARBA00023163"/>
    </source>
</evidence>
<keyword evidence="2" id="KW-0240">DNA-directed RNA polymerase</keyword>
<protein>
    <submittedName>
        <fullName evidence="11">RNA polymerase factor sigma-54</fullName>
    </submittedName>
</protein>
<dbReference type="Gene3D" id="1.10.10.1330">
    <property type="entry name" value="RNA polymerase sigma-54 factor, core-binding domain"/>
    <property type="match status" value="1"/>
</dbReference>
<name>A0ABZ2N511_9BACI</name>
<dbReference type="Pfam" id="PF04963">
    <property type="entry name" value="Sigma54_CBD"/>
    <property type="match status" value="1"/>
</dbReference>
<accession>A0ABZ2N511</accession>
<organism evidence="11 12">
    <name type="scientific">Bacillus kandeliae</name>
    <dbReference type="NCBI Taxonomy" id="3129297"/>
    <lineage>
        <taxon>Bacteria</taxon>
        <taxon>Bacillati</taxon>
        <taxon>Bacillota</taxon>
        <taxon>Bacilli</taxon>
        <taxon>Bacillales</taxon>
        <taxon>Bacillaceae</taxon>
        <taxon>Bacillus</taxon>
    </lineage>
</organism>
<dbReference type="Pfam" id="PF04552">
    <property type="entry name" value="Sigma54_DBD"/>
    <property type="match status" value="1"/>
</dbReference>
<evidence type="ECO:0000256" key="3">
    <source>
        <dbReference type="ARBA" id="ARBA00022679"/>
    </source>
</evidence>
<dbReference type="Pfam" id="PF00309">
    <property type="entry name" value="Sigma54_AID"/>
    <property type="match status" value="1"/>
</dbReference>
<keyword evidence="5" id="KW-0805">Transcription regulation</keyword>
<dbReference type="PROSITE" id="PS50044">
    <property type="entry name" value="SIGMA54_3"/>
    <property type="match status" value="1"/>
</dbReference>
<reference evidence="11 12" key="1">
    <citation type="submission" date="2024-02" db="EMBL/GenBank/DDBJ databases">
        <title>Seven novel Bacillus-like species.</title>
        <authorList>
            <person name="Liu G."/>
        </authorList>
    </citation>
    <scope>NUCLEOTIDE SEQUENCE [LARGE SCALE GENOMIC DNA]</scope>
    <source>
        <strain evidence="11 12">FJAT-52991</strain>
    </source>
</reference>
<dbReference type="InterPro" id="IPR007046">
    <property type="entry name" value="RNA_pol_sigma_54_core-bd"/>
</dbReference>
<dbReference type="EMBL" id="CP147404">
    <property type="protein sequence ID" value="WXB92674.1"/>
    <property type="molecule type" value="Genomic_DNA"/>
</dbReference>
<keyword evidence="8" id="KW-0804">Transcription</keyword>
<feature type="domain" description="RNA polymerase sigma factor 54 DNA-binding" evidence="9">
    <location>
        <begin position="285"/>
        <end position="444"/>
    </location>
</feature>
<dbReference type="Gene3D" id="1.10.10.60">
    <property type="entry name" value="Homeodomain-like"/>
    <property type="match status" value="1"/>
</dbReference>
<proteinExistence type="inferred from homology"/>
<keyword evidence="7" id="KW-0238">DNA-binding</keyword>
<dbReference type="Proteomes" id="UP001387364">
    <property type="component" value="Chromosome"/>
</dbReference>
<keyword evidence="12" id="KW-1185">Reference proteome</keyword>
<dbReference type="RefSeq" id="WP_338751412.1">
    <property type="nucleotide sequence ID" value="NZ_CP147404.1"/>
</dbReference>
<dbReference type="InterPro" id="IPR000394">
    <property type="entry name" value="RNA_pol_sigma_54"/>
</dbReference>
<evidence type="ECO:0000256" key="6">
    <source>
        <dbReference type="ARBA" id="ARBA00023082"/>
    </source>
</evidence>
<evidence type="ECO:0000256" key="5">
    <source>
        <dbReference type="ARBA" id="ARBA00023015"/>
    </source>
</evidence>
<keyword evidence="4" id="KW-0548">Nucleotidyltransferase</keyword>
<dbReference type="PIRSF" id="PIRSF000774">
    <property type="entry name" value="RpoN"/>
    <property type="match status" value="1"/>
</dbReference>
<dbReference type="PANTHER" id="PTHR32248">
    <property type="entry name" value="RNA POLYMERASE SIGMA-54 FACTOR"/>
    <property type="match status" value="1"/>
</dbReference>
<dbReference type="PROSITE" id="PS00718">
    <property type="entry name" value="SIGMA54_2"/>
    <property type="match status" value="1"/>
</dbReference>
<evidence type="ECO:0000256" key="2">
    <source>
        <dbReference type="ARBA" id="ARBA00022478"/>
    </source>
</evidence>
<comment type="similarity">
    <text evidence="1">Belongs to the sigma-54 factor family.</text>
</comment>
<feature type="domain" description="RNA polymerase sigma factor 54 core-binding" evidence="10">
    <location>
        <begin position="83"/>
        <end position="271"/>
    </location>
</feature>
<keyword evidence="6" id="KW-0731">Sigma factor</keyword>
<keyword evidence="3" id="KW-0808">Transferase</keyword>
<evidence type="ECO:0000313" key="11">
    <source>
        <dbReference type="EMBL" id="WXB92674.1"/>
    </source>
</evidence>
<evidence type="ECO:0000256" key="7">
    <source>
        <dbReference type="ARBA" id="ARBA00023125"/>
    </source>
</evidence>
<evidence type="ECO:0000256" key="4">
    <source>
        <dbReference type="ARBA" id="ARBA00022695"/>
    </source>
</evidence>